<dbReference type="Proteomes" id="UP000814128">
    <property type="component" value="Unassembled WGS sequence"/>
</dbReference>
<name>A0ACB8QQ53_9AGAM</name>
<keyword evidence="2" id="KW-1185">Reference proteome</keyword>
<evidence type="ECO:0000313" key="1">
    <source>
        <dbReference type="EMBL" id="KAI0033973.1"/>
    </source>
</evidence>
<gene>
    <name evidence="1" type="ORF">K488DRAFT_84415</name>
</gene>
<organism evidence="1 2">
    <name type="scientific">Vararia minispora EC-137</name>
    <dbReference type="NCBI Taxonomy" id="1314806"/>
    <lineage>
        <taxon>Eukaryota</taxon>
        <taxon>Fungi</taxon>
        <taxon>Dikarya</taxon>
        <taxon>Basidiomycota</taxon>
        <taxon>Agaricomycotina</taxon>
        <taxon>Agaricomycetes</taxon>
        <taxon>Russulales</taxon>
        <taxon>Lachnocladiaceae</taxon>
        <taxon>Vararia</taxon>
    </lineage>
</organism>
<dbReference type="EMBL" id="MU273508">
    <property type="protein sequence ID" value="KAI0033973.1"/>
    <property type="molecule type" value="Genomic_DNA"/>
</dbReference>
<accession>A0ACB8QQ53</accession>
<evidence type="ECO:0000313" key="2">
    <source>
        <dbReference type="Proteomes" id="UP000814128"/>
    </source>
</evidence>
<comment type="caution">
    <text evidence="1">The sequence shown here is derived from an EMBL/GenBank/DDBJ whole genome shotgun (WGS) entry which is preliminary data.</text>
</comment>
<protein>
    <submittedName>
        <fullName evidence="1">Uncharacterized protein</fullName>
    </submittedName>
</protein>
<proteinExistence type="predicted"/>
<sequence>MSTTPWRLVLLVLSLLAAGAGAQQCQKTSTPVWATRGAPVARGLGDLLAGGGGEPERKPAEPLVEAHKTETNPTTTTTSAGPFQHFTVQNTATTSPLSTQTTTTPVLTHSAVPTSQETKAPTSTSSQTPSSTATFFATGTASKPGNINWRVVAIAGIAVGAVGSIILGAVFFEQCMGFADDVCCGGRRRRKGGPDGMEEFVPDWKRGSWAYRSRVPSFSRPSPGTHGTYAAAEEVVGSPPPPVVQQVPTTLALAQPRPLGPPAPRSPVIQMRDWLYRPGASPHMQLRRDAQPPAVVGPYSPHERDLRAAVSPFTDHAGTAGKHTGSSTHEGNHTVGDDPFRHQDDAVTSPTTGFAYSPEDVYGGMVQGKF</sequence>
<reference evidence="1" key="2">
    <citation type="journal article" date="2022" name="New Phytol.">
        <title>Evolutionary transition to the ectomycorrhizal habit in the genomes of a hyperdiverse lineage of mushroom-forming fungi.</title>
        <authorList>
            <person name="Looney B."/>
            <person name="Miyauchi S."/>
            <person name="Morin E."/>
            <person name="Drula E."/>
            <person name="Courty P.E."/>
            <person name="Kohler A."/>
            <person name="Kuo A."/>
            <person name="LaButti K."/>
            <person name="Pangilinan J."/>
            <person name="Lipzen A."/>
            <person name="Riley R."/>
            <person name="Andreopoulos W."/>
            <person name="He G."/>
            <person name="Johnson J."/>
            <person name="Nolan M."/>
            <person name="Tritt A."/>
            <person name="Barry K.W."/>
            <person name="Grigoriev I.V."/>
            <person name="Nagy L.G."/>
            <person name="Hibbett D."/>
            <person name="Henrissat B."/>
            <person name="Matheny P.B."/>
            <person name="Labbe J."/>
            <person name="Martin F.M."/>
        </authorList>
    </citation>
    <scope>NUCLEOTIDE SEQUENCE</scope>
    <source>
        <strain evidence="1">EC-137</strain>
    </source>
</reference>
<reference evidence="1" key="1">
    <citation type="submission" date="2021-02" db="EMBL/GenBank/DDBJ databases">
        <authorList>
            <consortium name="DOE Joint Genome Institute"/>
            <person name="Ahrendt S."/>
            <person name="Looney B.P."/>
            <person name="Miyauchi S."/>
            <person name="Morin E."/>
            <person name="Drula E."/>
            <person name="Courty P.E."/>
            <person name="Chicoki N."/>
            <person name="Fauchery L."/>
            <person name="Kohler A."/>
            <person name="Kuo A."/>
            <person name="Labutti K."/>
            <person name="Pangilinan J."/>
            <person name="Lipzen A."/>
            <person name="Riley R."/>
            <person name="Andreopoulos W."/>
            <person name="He G."/>
            <person name="Johnson J."/>
            <person name="Barry K.W."/>
            <person name="Grigoriev I.V."/>
            <person name="Nagy L."/>
            <person name="Hibbett D."/>
            <person name="Henrissat B."/>
            <person name="Matheny P.B."/>
            <person name="Labbe J."/>
            <person name="Martin F."/>
        </authorList>
    </citation>
    <scope>NUCLEOTIDE SEQUENCE</scope>
    <source>
        <strain evidence="1">EC-137</strain>
    </source>
</reference>